<keyword evidence="2" id="KW-1185">Reference proteome</keyword>
<dbReference type="Proteomes" id="UP000242474">
    <property type="component" value="Unassembled WGS sequence"/>
</dbReference>
<evidence type="ECO:0000313" key="1">
    <source>
        <dbReference type="EMBL" id="PIA17712.1"/>
    </source>
</evidence>
<evidence type="ECO:0000313" key="2">
    <source>
        <dbReference type="Proteomes" id="UP000242474"/>
    </source>
</evidence>
<dbReference type="AlphaFoldDB" id="A0A2G5BFF7"/>
<protein>
    <submittedName>
        <fullName evidence="1">Uncharacterized protein</fullName>
    </submittedName>
</protein>
<organism evidence="1 2">
    <name type="scientific">Coemansia reversa (strain ATCC 12441 / NRRL 1564)</name>
    <dbReference type="NCBI Taxonomy" id="763665"/>
    <lineage>
        <taxon>Eukaryota</taxon>
        <taxon>Fungi</taxon>
        <taxon>Fungi incertae sedis</taxon>
        <taxon>Zoopagomycota</taxon>
        <taxon>Kickxellomycotina</taxon>
        <taxon>Kickxellomycetes</taxon>
        <taxon>Kickxellales</taxon>
        <taxon>Kickxellaceae</taxon>
        <taxon>Coemansia</taxon>
    </lineage>
</organism>
<reference evidence="1 2" key="1">
    <citation type="journal article" date="2015" name="Genome Biol. Evol.">
        <title>Phylogenomic analyses indicate that early fungi evolved digesting cell walls of algal ancestors of land plants.</title>
        <authorList>
            <person name="Chang Y."/>
            <person name="Wang S."/>
            <person name="Sekimoto S."/>
            <person name="Aerts A.L."/>
            <person name="Choi C."/>
            <person name="Clum A."/>
            <person name="LaButti K.M."/>
            <person name="Lindquist E.A."/>
            <person name="Yee Ngan C."/>
            <person name="Ohm R.A."/>
            <person name="Salamov A.A."/>
            <person name="Grigoriev I.V."/>
            <person name="Spatafora J.W."/>
            <person name="Berbee M.L."/>
        </authorList>
    </citation>
    <scope>NUCLEOTIDE SEQUENCE [LARGE SCALE GENOMIC DNA]</scope>
    <source>
        <strain evidence="1 2">NRRL 1564</strain>
    </source>
</reference>
<proteinExistence type="predicted"/>
<name>A0A2G5BFF7_COERN</name>
<gene>
    <name evidence="1" type="ORF">COEREDRAFT_85980</name>
</gene>
<accession>A0A2G5BFF7</accession>
<sequence>MSDTSAYFSDDEHFSDFSDCDGSCSPEIYGKCHCKGILGNNIEFSKKLTDAIVRKCYTEKEIHFRLGKCKTVFTTRITNTTTMSSLHNMLEEFFRSAAQEYSEKNPESSAIGSPEFLELTQFYVNHNLRENPVDQSIHPGEYSKILNIKPERDFSDTINEGLIIILNKNYKTFVNKHYN</sequence>
<dbReference type="EMBL" id="KZ303493">
    <property type="protein sequence ID" value="PIA17712.1"/>
    <property type="molecule type" value="Genomic_DNA"/>
</dbReference>